<feature type="transmembrane region" description="Helical" evidence="9">
    <location>
        <begin position="181"/>
        <end position="199"/>
    </location>
</feature>
<dbReference type="Proteomes" id="UP000669239">
    <property type="component" value="Unassembled WGS sequence"/>
</dbReference>
<sequence length="249" mass="26030">MVFQAFLVALVAFFAYSSNKFLGDAMVNRPLVTATLTGLVLGDLQTGLIMAGTLELTWMGIMYLGLSMPSDVAAGAIIGTAYAVLSSADVSVALTVSIPTGILCAYVATACEVAISFAMHKVDEFAAEGNIEGINAIHIGAGIIKAVITSGIVFLAVALGTDTIGAVVDALPQAVLSGLDVVAAALPALGFAMLLNIMWDRRFLPFYFIGFALAVYFGVDIMAVTVLAVAFAAFRFMTTKDEVSEEDEF</sequence>
<dbReference type="RefSeq" id="WP_117559612.1">
    <property type="nucleotide sequence ID" value="NZ_BAABZL010000001.1"/>
</dbReference>
<evidence type="ECO:0000256" key="6">
    <source>
        <dbReference type="ARBA" id="ARBA00022692"/>
    </source>
</evidence>
<keyword evidence="7 9" id="KW-1133">Transmembrane helix</keyword>
<keyword evidence="3" id="KW-1003">Cell membrane</keyword>
<dbReference type="Proteomes" id="UP001299608">
    <property type="component" value="Unassembled WGS sequence"/>
</dbReference>
<evidence type="ECO:0000256" key="5">
    <source>
        <dbReference type="ARBA" id="ARBA00022683"/>
    </source>
</evidence>
<dbReference type="GeneID" id="97209187"/>
<accession>A0AAW5BRZ2</accession>
<keyword evidence="8 9" id="KW-0472">Membrane</keyword>
<reference evidence="11" key="2">
    <citation type="submission" date="2020-02" db="EMBL/GenBank/DDBJ databases">
        <authorList>
            <person name="Littmann E."/>
            <person name="Sorbara M."/>
        </authorList>
    </citation>
    <scope>NUCLEOTIDE SEQUENCE</scope>
    <source>
        <strain evidence="11">MSK.1.17</strain>
    </source>
</reference>
<feature type="transmembrane region" description="Helical" evidence="9">
    <location>
        <begin position="33"/>
        <end position="54"/>
    </location>
</feature>
<keyword evidence="6 9" id="KW-0812">Transmembrane</keyword>
<dbReference type="PROSITE" id="PS51106">
    <property type="entry name" value="PTS_EIIC_TYPE_4"/>
    <property type="match status" value="1"/>
</dbReference>
<dbReference type="GO" id="GO:0009401">
    <property type="term" value="P:phosphoenolpyruvate-dependent sugar phosphotransferase system"/>
    <property type="evidence" value="ECO:0007669"/>
    <property type="project" value="UniProtKB-KW"/>
</dbReference>
<dbReference type="Pfam" id="PF03609">
    <property type="entry name" value="EII-Sor"/>
    <property type="match status" value="1"/>
</dbReference>
<proteinExistence type="predicted"/>
<feature type="transmembrane region" description="Helical" evidence="9">
    <location>
        <begin position="61"/>
        <end position="85"/>
    </location>
</feature>
<comment type="caution">
    <text evidence="10">The sequence shown here is derived from an EMBL/GenBank/DDBJ whole genome shotgun (WGS) entry which is preliminary data.</text>
</comment>
<feature type="transmembrane region" description="Helical" evidence="9">
    <location>
        <begin position="136"/>
        <end position="161"/>
    </location>
</feature>
<evidence type="ECO:0000256" key="3">
    <source>
        <dbReference type="ARBA" id="ARBA00022475"/>
    </source>
</evidence>
<keyword evidence="12" id="KW-1185">Reference proteome</keyword>
<dbReference type="EMBL" id="JAKNGE010000012">
    <property type="protein sequence ID" value="MCG4746073.1"/>
    <property type="molecule type" value="Genomic_DNA"/>
</dbReference>
<evidence type="ECO:0000256" key="9">
    <source>
        <dbReference type="SAM" id="Phobius"/>
    </source>
</evidence>
<dbReference type="EMBL" id="JAAITT010000005">
    <property type="protein sequence ID" value="NSJ48121.1"/>
    <property type="molecule type" value="Genomic_DNA"/>
</dbReference>
<comment type="subcellular location">
    <subcellularLocation>
        <location evidence="1">Cell membrane</location>
        <topology evidence="1">Multi-pass membrane protein</topology>
    </subcellularLocation>
</comment>
<evidence type="ECO:0000313" key="11">
    <source>
        <dbReference type="EMBL" id="NSJ48121.1"/>
    </source>
</evidence>
<dbReference type="InterPro" id="IPR004700">
    <property type="entry name" value="PTS_IIC_man"/>
</dbReference>
<protein>
    <submittedName>
        <fullName evidence="10">PTS sugar transporter subunit IIC</fullName>
    </submittedName>
</protein>
<evidence type="ECO:0000256" key="4">
    <source>
        <dbReference type="ARBA" id="ARBA00022597"/>
    </source>
</evidence>
<evidence type="ECO:0000313" key="12">
    <source>
        <dbReference type="Proteomes" id="UP000669239"/>
    </source>
</evidence>
<evidence type="ECO:0000256" key="7">
    <source>
        <dbReference type="ARBA" id="ARBA00022989"/>
    </source>
</evidence>
<reference evidence="10" key="3">
    <citation type="submission" date="2022-01" db="EMBL/GenBank/DDBJ databases">
        <title>Collection of gut derived symbiotic bacterial strains cultured from healthy donors.</title>
        <authorList>
            <person name="Lin H."/>
            <person name="Kohout C."/>
            <person name="Waligurski E."/>
            <person name="Pamer E.G."/>
        </authorList>
    </citation>
    <scope>NUCLEOTIDE SEQUENCE</scope>
    <source>
        <strain evidence="10">DFI.6.55</strain>
    </source>
</reference>
<name>A0AAW5BRZ2_9FIRM</name>
<keyword evidence="4 10" id="KW-0762">Sugar transport</keyword>
<gene>
    <name evidence="11" type="ORF">G5B36_05345</name>
    <name evidence="10" type="ORF">L0N08_11665</name>
</gene>
<evidence type="ECO:0000256" key="2">
    <source>
        <dbReference type="ARBA" id="ARBA00022448"/>
    </source>
</evidence>
<evidence type="ECO:0000256" key="8">
    <source>
        <dbReference type="ARBA" id="ARBA00023136"/>
    </source>
</evidence>
<dbReference type="PANTHER" id="PTHR32502">
    <property type="entry name" value="N-ACETYLGALACTOSAMINE PERMEASE II COMPONENT-RELATED"/>
    <property type="match status" value="1"/>
</dbReference>
<dbReference type="GO" id="GO:0005886">
    <property type="term" value="C:plasma membrane"/>
    <property type="evidence" value="ECO:0007669"/>
    <property type="project" value="UniProtKB-SubCell"/>
</dbReference>
<dbReference type="PANTHER" id="PTHR32502:SF8">
    <property type="entry name" value="N-ACETYLGALACTOSAMINE PERMEASE IIC COMPONENT 1"/>
    <property type="match status" value="1"/>
</dbReference>
<evidence type="ECO:0000313" key="10">
    <source>
        <dbReference type="EMBL" id="MCG4746073.1"/>
    </source>
</evidence>
<keyword evidence="5" id="KW-0598">Phosphotransferase system</keyword>
<dbReference type="InterPro" id="IPR050303">
    <property type="entry name" value="GatZ_KbaZ_carbometab"/>
</dbReference>
<feature type="transmembrane region" description="Helical" evidence="9">
    <location>
        <begin position="91"/>
        <end position="115"/>
    </location>
</feature>
<organism evidence="10 13">
    <name type="scientific">Enterocloster aldenensis</name>
    <dbReference type="NCBI Taxonomy" id="358742"/>
    <lineage>
        <taxon>Bacteria</taxon>
        <taxon>Bacillati</taxon>
        <taxon>Bacillota</taxon>
        <taxon>Clostridia</taxon>
        <taxon>Lachnospirales</taxon>
        <taxon>Lachnospiraceae</taxon>
        <taxon>Enterocloster</taxon>
    </lineage>
</organism>
<evidence type="ECO:0000256" key="1">
    <source>
        <dbReference type="ARBA" id="ARBA00004651"/>
    </source>
</evidence>
<reference evidence="11 12" key="1">
    <citation type="journal article" date="2020" name="Cell Host Microbe">
        <title>Functional and Genomic Variation between Human-Derived Isolates of Lachnospiraceae Reveals Inter- and Intra-Species Diversity.</title>
        <authorList>
            <person name="Sorbara M.T."/>
            <person name="Littmann E.R."/>
            <person name="Fontana E."/>
            <person name="Moody T.U."/>
            <person name="Kohout C.E."/>
            <person name="Gjonbalaj M."/>
            <person name="Eaton V."/>
            <person name="Seok R."/>
            <person name="Leiner I.M."/>
            <person name="Pamer E.G."/>
        </authorList>
    </citation>
    <scope>NUCLEOTIDE SEQUENCE [LARGE SCALE GENOMIC DNA]</scope>
    <source>
        <strain evidence="11 12">MSK.1.17</strain>
    </source>
</reference>
<dbReference type="AlphaFoldDB" id="A0AAW5BRZ2"/>
<keyword evidence="2" id="KW-0813">Transport</keyword>
<evidence type="ECO:0000313" key="13">
    <source>
        <dbReference type="Proteomes" id="UP001299608"/>
    </source>
</evidence>
<feature type="transmembrane region" description="Helical" evidence="9">
    <location>
        <begin position="206"/>
        <end position="234"/>
    </location>
</feature>